<feature type="chain" id="PRO_5032869479" evidence="2">
    <location>
        <begin position="18"/>
        <end position="154"/>
    </location>
</feature>
<keyword evidence="1" id="KW-0472">Membrane</keyword>
<sequence>MALRLALVLTLIGAAGAFRADERSQVVLAANSSHNKTQSGGPDPAEVTSVISHYIQTGHCPTGLPGGKLETGLLPINMEGYDYGMGCNSAGLCTCPHSPFFVCATAGRFGGPEGFLLKGIVSTFGYCRVAAWVWAAGSGVVVLLLGGVVMIMKK</sequence>
<dbReference type="OrthoDB" id="426611at2759"/>
<keyword evidence="1" id="KW-1133">Transmembrane helix</keyword>
<evidence type="ECO:0000256" key="2">
    <source>
        <dbReference type="SAM" id="SignalP"/>
    </source>
</evidence>
<dbReference type="Proteomes" id="UP000601435">
    <property type="component" value="Unassembled WGS sequence"/>
</dbReference>
<dbReference type="AlphaFoldDB" id="A0A812SLP1"/>
<proteinExistence type="predicted"/>
<name>A0A812SLP1_9DINO</name>
<accession>A0A812SLP1</accession>
<protein>
    <submittedName>
        <fullName evidence="3">Uncharacterized protein</fullName>
    </submittedName>
</protein>
<gene>
    <name evidence="3" type="ORF">SNEC2469_LOCUS13774</name>
</gene>
<evidence type="ECO:0000256" key="1">
    <source>
        <dbReference type="SAM" id="Phobius"/>
    </source>
</evidence>
<organism evidence="3 4">
    <name type="scientific">Symbiodinium necroappetens</name>
    <dbReference type="NCBI Taxonomy" id="1628268"/>
    <lineage>
        <taxon>Eukaryota</taxon>
        <taxon>Sar</taxon>
        <taxon>Alveolata</taxon>
        <taxon>Dinophyceae</taxon>
        <taxon>Suessiales</taxon>
        <taxon>Symbiodiniaceae</taxon>
        <taxon>Symbiodinium</taxon>
    </lineage>
</organism>
<comment type="caution">
    <text evidence="3">The sequence shown here is derived from an EMBL/GenBank/DDBJ whole genome shotgun (WGS) entry which is preliminary data.</text>
</comment>
<keyword evidence="1" id="KW-0812">Transmembrane</keyword>
<dbReference type="EMBL" id="CAJNJA010022004">
    <property type="protein sequence ID" value="CAE7485304.1"/>
    <property type="molecule type" value="Genomic_DNA"/>
</dbReference>
<reference evidence="3" key="1">
    <citation type="submission" date="2021-02" db="EMBL/GenBank/DDBJ databases">
        <authorList>
            <person name="Dougan E. K."/>
            <person name="Rhodes N."/>
            <person name="Thang M."/>
            <person name="Chan C."/>
        </authorList>
    </citation>
    <scope>NUCLEOTIDE SEQUENCE</scope>
</reference>
<feature type="transmembrane region" description="Helical" evidence="1">
    <location>
        <begin position="131"/>
        <end position="152"/>
    </location>
</feature>
<evidence type="ECO:0000313" key="4">
    <source>
        <dbReference type="Proteomes" id="UP000601435"/>
    </source>
</evidence>
<feature type="signal peptide" evidence="2">
    <location>
        <begin position="1"/>
        <end position="17"/>
    </location>
</feature>
<keyword evidence="4" id="KW-1185">Reference proteome</keyword>
<keyword evidence="2" id="KW-0732">Signal</keyword>
<evidence type="ECO:0000313" key="3">
    <source>
        <dbReference type="EMBL" id="CAE7485304.1"/>
    </source>
</evidence>